<reference evidence="4 5" key="1">
    <citation type="submission" date="2024-03" db="EMBL/GenBank/DDBJ databases">
        <title>The genome assembly and annotation of the cricket Gryllus longicercus Weissman &amp; Gray.</title>
        <authorList>
            <person name="Szrajer S."/>
            <person name="Gray D."/>
            <person name="Ylla G."/>
        </authorList>
    </citation>
    <scope>NUCLEOTIDE SEQUENCE [LARGE SCALE GENOMIC DNA]</scope>
    <source>
        <strain evidence="4">DAG 2021-001</strain>
        <tissue evidence="4">Whole body minus gut</tissue>
    </source>
</reference>
<feature type="compositionally biased region" description="Pro residues" evidence="1">
    <location>
        <begin position="190"/>
        <end position="205"/>
    </location>
</feature>
<evidence type="ECO:0000256" key="1">
    <source>
        <dbReference type="SAM" id="MobiDB-lite"/>
    </source>
</evidence>
<gene>
    <name evidence="4" type="ORF">R5R35_007541</name>
</gene>
<protein>
    <submittedName>
        <fullName evidence="4">Uncharacterized protein</fullName>
    </submittedName>
</protein>
<feature type="signal peptide" evidence="3">
    <location>
        <begin position="1"/>
        <end position="35"/>
    </location>
</feature>
<keyword evidence="2" id="KW-0472">Membrane</keyword>
<dbReference type="Proteomes" id="UP001378592">
    <property type="component" value="Unassembled WGS sequence"/>
</dbReference>
<evidence type="ECO:0000313" key="5">
    <source>
        <dbReference type="Proteomes" id="UP001378592"/>
    </source>
</evidence>
<dbReference type="EMBL" id="JAZDUA010000041">
    <property type="protein sequence ID" value="KAK7871252.1"/>
    <property type="molecule type" value="Genomic_DNA"/>
</dbReference>
<evidence type="ECO:0000256" key="3">
    <source>
        <dbReference type="SAM" id="SignalP"/>
    </source>
</evidence>
<dbReference type="AlphaFoldDB" id="A0AAN9W0E1"/>
<comment type="caution">
    <text evidence="4">The sequence shown here is derived from an EMBL/GenBank/DDBJ whole genome shotgun (WGS) entry which is preliminary data.</text>
</comment>
<feature type="compositionally biased region" description="Low complexity" evidence="1">
    <location>
        <begin position="109"/>
        <end position="121"/>
    </location>
</feature>
<feature type="region of interest" description="Disordered" evidence="1">
    <location>
        <begin position="102"/>
        <end position="142"/>
    </location>
</feature>
<feature type="transmembrane region" description="Helical" evidence="2">
    <location>
        <begin position="245"/>
        <end position="266"/>
    </location>
</feature>
<keyword evidence="2" id="KW-0812">Transmembrane</keyword>
<proteinExistence type="predicted"/>
<feature type="region of interest" description="Disordered" evidence="1">
    <location>
        <begin position="176"/>
        <end position="205"/>
    </location>
</feature>
<evidence type="ECO:0000313" key="4">
    <source>
        <dbReference type="EMBL" id="KAK7871252.1"/>
    </source>
</evidence>
<organism evidence="4 5">
    <name type="scientific">Gryllus longicercus</name>
    <dbReference type="NCBI Taxonomy" id="2509291"/>
    <lineage>
        <taxon>Eukaryota</taxon>
        <taxon>Metazoa</taxon>
        <taxon>Ecdysozoa</taxon>
        <taxon>Arthropoda</taxon>
        <taxon>Hexapoda</taxon>
        <taxon>Insecta</taxon>
        <taxon>Pterygota</taxon>
        <taxon>Neoptera</taxon>
        <taxon>Polyneoptera</taxon>
        <taxon>Orthoptera</taxon>
        <taxon>Ensifera</taxon>
        <taxon>Gryllidea</taxon>
        <taxon>Grylloidea</taxon>
        <taxon>Gryllidae</taxon>
        <taxon>Gryllinae</taxon>
        <taxon>Gryllus</taxon>
    </lineage>
</organism>
<name>A0AAN9W0E1_9ORTH</name>
<feature type="chain" id="PRO_5042938967" evidence="3">
    <location>
        <begin position="36"/>
        <end position="267"/>
    </location>
</feature>
<keyword evidence="2" id="KW-1133">Transmembrane helix</keyword>
<sequence length="267" mass="28258">MMGSSCTCARARASTERRWIALVALLLAWGTGGGAAPRGFPCNESWVVRTDDEVQVELRVPQERVAWDPCDATCVWRVRATEEWEWLSLRFARPFEGPDIDFVTEGDASNDGSRGNSASSRSSEDKAEGGGEGGTPLHLELEVRWPRPDGSWLRTQLRDYSLESVSRMRVPASRAELTLRDPSCAEEPPASGPAPAPGPAPSPPPRVRRLAVGVVAHAPGAAAAAASAAASAVLHLAPPPAALQLFAAVLGGCFAVACVVLLASCLW</sequence>
<accession>A0AAN9W0E1</accession>
<keyword evidence="3" id="KW-0732">Signal</keyword>
<evidence type="ECO:0000256" key="2">
    <source>
        <dbReference type="SAM" id="Phobius"/>
    </source>
</evidence>
<keyword evidence="5" id="KW-1185">Reference proteome</keyword>